<dbReference type="EMBL" id="BPQV01000005">
    <property type="protein sequence ID" value="GJE27365.1"/>
    <property type="molecule type" value="Genomic_DNA"/>
</dbReference>
<name>A0ABQ4T915_METOR</name>
<protein>
    <recommendedName>
        <fullName evidence="5">AsmA-like C-terminal domain-containing protein</fullName>
    </recommendedName>
</protein>
<dbReference type="Proteomes" id="UP001055156">
    <property type="component" value="Unassembled WGS sequence"/>
</dbReference>
<comment type="caution">
    <text evidence="3">The sequence shown here is derived from an EMBL/GenBank/DDBJ whole genome shotgun (WGS) entry which is preliminary data.</text>
</comment>
<reference evidence="3" key="1">
    <citation type="journal article" date="2021" name="Front. Microbiol.">
        <title>Comprehensive Comparative Genomics and Phenotyping of Methylobacterium Species.</title>
        <authorList>
            <person name="Alessa O."/>
            <person name="Ogura Y."/>
            <person name="Fujitani Y."/>
            <person name="Takami H."/>
            <person name="Hayashi T."/>
            <person name="Sahin N."/>
            <person name="Tani A."/>
        </authorList>
    </citation>
    <scope>NUCLEOTIDE SEQUENCE</scope>
    <source>
        <strain evidence="3">NBRC 15689</strain>
    </source>
</reference>
<evidence type="ECO:0000256" key="2">
    <source>
        <dbReference type="SAM" id="SignalP"/>
    </source>
</evidence>
<feature type="signal peptide" evidence="2">
    <location>
        <begin position="1"/>
        <end position="37"/>
    </location>
</feature>
<keyword evidence="4" id="KW-1185">Reference proteome</keyword>
<dbReference type="PROSITE" id="PS51318">
    <property type="entry name" value="TAT"/>
    <property type="match status" value="1"/>
</dbReference>
<feature type="chain" id="PRO_5046028968" description="AsmA-like C-terminal domain-containing protein" evidence="2">
    <location>
        <begin position="38"/>
        <end position="645"/>
    </location>
</feature>
<gene>
    <name evidence="3" type="ORF">LKMONMHP_2223</name>
</gene>
<evidence type="ECO:0000256" key="1">
    <source>
        <dbReference type="SAM" id="MobiDB-lite"/>
    </source>
</evidence>
<evidence type="ECO:0000313" key="4">
    <source>
        <dbReference type="Proteomes" id="UP001055156"/>
    </source>
</evidence>
<dbReference type="RefSeq" id="WP_238311201.1">
    <property type="nucleotide sequence ID" value="NZ_BPQV01000005.1"/>
</dbReference>
<organism evidence="3 4">
    <name type="scientific">Methylobacterium organophilum</name>
    <dbReference type="NCBI Taxonomy" id="410"/>
    <lineage>
        <taxon>Bacteria</taxon>
        <taxon>Pseudomonadati</taxon>
        <taxon>Pseudomonadota</taxon>
        <taxon>Alphaproteobacteria</taxon>
        <taxon>Hyphomicrobiales</taxon>
        <taxon>Methylobacteriaceae</taxon>
        <taxon>Methylobacterium</taxon>
    </lineage>
</organism>
<accession>A0ABQ4T915</accession>
<dbReference type="InterPro" id="IPR006311">
    <property type="entry name" value="TAT_signal"/>
</dbReference>
<proteinExistence type="predicted"/>
<reference evidence="3" key="2">
    <citation type="submission" date="2021-08" db="EMBL/GenBank/DDBJ databases">
        <authorList>
            <person name="Tani A."/>
            <person name="Ola A."/>
            <person name="Ogura Y."/>
            <person name="Katsura K."/>
            <person name="Hayashi T."/>
        </authorList>
    </citation>
    <scope>NUCLEOTIDE SEQUENCE</scope>
    <source>
        <strain evidence="3">NBRC 15689</strain>
    </source>
</reference>
<evidence type="ECO:0008006" key="5">
    <source>
        <dbReference type="Google" id="ProtNLM"/>
    </source>
</evidence>
<evidence type="ECO:0000313" key="3">
    <source>
        <dbReference type="EMBL" id="GJE27365.1"/>
    </source>
</evidence>
<feature type="region of interest" description="Disordered" evidence="1">
    <location>
        <begin position="346"/>
        <end position="371"/>
    </location>
</feature>
<keyword evidence="2" id="KW-0732">Signal</keyword>
<sequence length="645" mass="65589">MIPSTTRPGLFRRAALASVCVLALQAGLALSAAPARAQEAATAVQDVEIGPLGFVFGDTTVSAEKVTVSGTRLSKDDLLAILRSDSKEPWTARLRRLDAGSLTIPALRTERSVGGRRQSVIYKDVWAKGVHGGRIAELTASGATLAIEGGGEGETKVPGGTGSYGKIRAEEVDLTALSRLYAEAGDGKGPWLKAYAGFSVDDVAFTDDRGTVVRVAHTAGRDLAGRQIPATWGAALGALTAPDLAEADAARRGKVAGMSADLAEAVSVGSVEATGFSVHETKGEAPIDIAAERLAYAAEGAEAGTSLSGLTFASGATRGSLAKLSLSGFSLAPTIAALRRIASDSAQAPKPGAGGEAKEAQKGAEAAEASEADLRRLTPMLGTLTLTGLALEVPAEEAPAASAAADPLTRGRELAQKKPAEPLRIGLRGGTLSFGPPKDGVPAESRIALTGLTLPASAVSGVPGLGSLGFYGYRDLDLDLGADTAWDEPSKELKLSGVTLSGKDMGRLRIDATLGGIGPEVFDPDAAVSGFAMLSATAKALDLTLENGGLFDRFITAQAKHLSLKPDELRKEYVTASVIGVPVILGNSAAAKAIGAAMGKFVTKPGTLSISAKAKNGAGLGVVDFSTAPTPAAVLDKLEVNAKAE</sequence>